<evidence type="ECO:0000256" key="1">
    <source>
        <dbReference type="SAM" id="MobiDB-lite"/>
    </source>
</evidence>
<dbReference type="GO" id="GO:0055037">
    <property type="term" value="C:recycling endosome"/>
    <property type="evidence" value="ECO:0007669"/>
    <property type="project" value="TreeGrafter"/>
</dbReference>
<reference evidence="2 3" key="1">
    <citation type="submission" date="2019-07" db="EMBL/GenBank/DDBJ databases">
        <title>Genomes of Cafeteria roenbergensis.</title>
        <authorList>
            <person name="Fischer M.G."/>
            <person name="Hackl T."/>
            <person name="Roman M."/>
        </authorList>
    </citation>
    <scope>NUCLEOTIDE SEQUENCE [LARGE SCALE GENOMIC DNA]</scope>
    <source>
        <strain evidence="2 3">Cflag</strain>
    </source>
</reference>
<feature type="compositionally biased region" description="Basic and acidic residues" evidence="1">
    <location>
        <begin position="571"/>
        <end position="584"/>
    </location>
</feature>
<comment type="caution">
    <text evidence="2">The sequence shown here is derived from an EMBL/GenBank/DDBJ whole genome shotgun (WGS) entry which is preliminary data.</text>
</comment>
<dbReference type="PANTHER" id="PTHR13677:SF0">
    <property type="entry name" value="LD41638P"/>
    <property type="match status" value="1"/>
</dbReference>
<evidence type="ECO:0000313" key="3">
    <source>
        <dbReference type="Proteomes" id="UP000325113"/>
    </source>
</evidence>
<name>A0A5A8D0J9_CAFRO</name>
<dbReference type="PANTHER" id="PTHR13677">
    <property type="entry name" value="LD41638P"/>
    <property type="match status" value="1"/>
</dbReference>
<proteinExistence type="predicted"/>
<protein>
    <recommendedName>
        <fullName evidence="4">UDENN domain-containing protein</fullName>
    </recommendedName>
</protein>
<gene>
    <name evidence="2" type="ORF">FNF31_05319</name>
</gene>
<feature type="compositionally biased region" description="Low complexity" evidence="1">
    <location>
        <begin position="366"/>
        <end position="396"/>
    </location>
</feature>
<feature type="region of interest" description="Disordered" evidence="1">
    <location>
        <begin position="568"/>
        <end position="613"/>
    </location>
</feature>
<dbReference type="GO" id="GO:0005085">
    <property type="term" value="F:guanyl-nucleotide exchange factor activity"/>
    <property type="evidence" value="ECO:0007669"/>
    <property type="project" value="InterPro"/>
</dbReference>
<dbReference type="InterPro" id="IPR024224">
    <property type="entry name" value="DENND6"/>
</dbReference>
<feature type="region of interest" description="Disordered" evidence="1">
    <location>
        <begin position="292"/>
        <end position="312"/>
    </location>
</feature>
<evidence type="ECO:0008006" key="4">
    <source>
        <dbReference type="Google" id="ProtNLM"/>
    </source>
</evidence>
<feature type="compositionally biased region" description="Acidic residues" evidence="1">
    <location>
        <begin position="409"/>
        <end position="425"/>
    </location>
</feature>
<dbReference type="AlphaFoldDB" id="A0A5A8D0J9"/>
<feature type="compositionally biased region" description="Low complexity" evidence="1">
    <location>
        <begin position="893"/>
        <end position="902"/>
    </location>
</feature>
<evidence type="ECO:0000313" key="2">
    <source>
        <dbReference type="EMBL" id="KAA0158568.1"/>
    </source>
</evidence>
<dbReference type="EMBL" id="VLTM01000065">
    <property type="protein sequence ID" value="KAA0158568.1"/>
    <property type="molecule type" value="Genomic_DNA"/>
</dbReference>
<feature type="compositionally biased region" description="Low complexity" evidence="1">
    <location>
        <begin position="590"/>
        <end position="606"/>
    </location>
</feature>
<organism evidence="2 3">
    <name type="scientific">Cafeteria roenbergensis</name>
    <name type="common">Marine flagellate</name>
    <dbReference type="NCBI Taxonomy" id="33653"/>
    <lineage>
        <taxon>Eukaryota</taxon>
        <taxon>Sar</taxon>
        <taxon>Stramenopiles</taxon>
        <taxon>Bigyra</taxon>
        <taxon>Opalozoa</taxon>
        <taxon>Bicosoecida</taxon>
        <taxon>Cafeteriaceae</taxon>
        <taxon>Cafeteria</taxon>
    </lineage>
</organism>
<dbReference type="Proteomes" id="UP000325113">
    <property type="component" value="Unassembled WGS sequence"/>
</dbReference>
<feature type="region of interest" description="Disordered" evidence="1">
    <location>
        <begin position="866"/>
        <end position="906"/>
    </location>
</feature>
<sequence>MAAPQPTSRVAVDAGLSASAAKKRRARVKRNCWLTALLVVEFDVDTGHKPLFCLPAGSLTKRELAQCAVLAMPDSNTGLMGDTVFTFRMRRDRLPLFATSLAAHEYLFGTSFFRQVHDPSQPRAFSQRAVVAVSRRPYPGLCAQVVRVAAPPFFQAAASSWDGACAVLESAWMESCRWPRPMPGASFDHPLLGRLLHFRCPFTGTTDGTAPGAADSRVLARSSRHRMQACGELQRAASGDPLRVAGEAGSAGAPGAAAPGVAVLWPSDAESEAASAASGGAAHTLPLTPLDVAHPAADQPAPDSGSVGASTGAAFSPPVLDADAVAAAPHGQSASLATAGQSTADASPATRALFLDHGAFGVASRASQAPSGGPSNGAAGSALAAEGATASPAGHAIASPPSCSGSGSGDDDDDNNDDDDDDLTGADDGAAGAAAARPGDITIGDAFAVRWQELPGVFQEIGLFSTFRALAPSLWMLWEMALLGRPILVFGPNPKLCGDAVLGVVSLIAPLPFHGDYRPYFTLFDPDFPSIQAAFEGAAAPKQGAGARHASLPPPASPLLAQAMLDEEREAAEARDKDMARDAAGKSLSARPAAPAGLPEAAGDGPSVHGKGVWKRATGGAALTGERRAKLAARLGALREARLRRLAAHPRVEPSLVPTAAELHTLLPHPGEAEESGPQVVVRSGAAAGGPGLAVSRVVPASQPSLMTPDEAVLGQLLRVRAEDEMGGPQLRLRGAGTGAQGGTAVVDAAAADGGQVPGVVINDALLRQHFRRLTHSFLRPFERFFRVGNGRMPAPGPAAAFGLASRLRAPLHDAAAMGRLLASVAEAIEAAETAAARDAAAASAARGGLSAFRFGAAAFLRPAGDANPGPRAPAPPAAGFAARGRGRHHHQQQQQQHQQQPTFGPYDNLAAALLPPFSKEGFLASLAKATPPKMLRRVKAWRELYARFLESPHFRPWFTARREEARSVVLGLARQLRLAVTPEQLVLPFGRRPDPDAGAGASPAASGAEQAAALRLYSNILACVQRERALMDGDEAHARAVAAHAQAVEDVLLAMGLFPELGF</sequence>
<feature type="region of interest" description="Disordered" evidence="1">
    <location>
        <begin position="364"/>
        <end position="434"/>
    </location>
</feature>
<accession>A0A5A8D0J9</accession>